<accession>A0A183CY67</accession>
<evidence type="ECO:0000313" key="1">
    <source>
        <dbReference type="EMBL" id="VDK29985.1"/>
    </source>
</evidence>
<reference evidence="1 2" key="2">
    <citation type="submission" date="2018-11" db="EMBL/GenBank/DDBJ databases">
        <authorList>
            <consortium name="Pathogen Informatics"/>
        </authorList>
    </citation>
    <scope>NUCLEOTIDE SEQUENCE [LARGE SCALE GENOMIC DNA]</scope>
</reference>
<dbReference type="OrthoDB" id="2015447at2759"/>
<dbReference type="Gene3D" id="3.30.9.10">
    <property type="entry name" value="D-Amino Acid Oxidase, subunit A, domain 2"/>
    <property type="match status" value="1"/>
</dbReference>
<name>A0A183CY67_9BILA</name>
<sequence>MMDEALVSNNCERSDALRYLVVVESAAVLQLAVSRSVLAAATECGGYFSRSLQKRVAVIGEGALGASSALALIERDPTLNITVFYDVPFRRTVSWGPAGLFRVDTIQNRPYGKRSFPRYAKLFRELGGEQCGVNLLSGHILSTNLTELVEQVSSLVITFMGIHPFSPQFLKLKKA</sequence>
<dbReference type="WBParaSite" id="GPUH_0000141101-mRNA-1">
    <property type="protein sequence ID" value="GPUH_0000141101-mRNA-1"/>
    <property type="gene ID" value="GPUH_0000141101"/>
</dbReference>
<dbReference type="AlphaFoldDB" id="A0A183CY67"/>
<dbReference type="Gene3D" id="3.40.50.720">
    <property type="entry name" value="NAD(P)-binding Rossmann-like Domain"/>
    <property type="match status" value="1"/>
</dbReference>
<keyword evidence="2" id="KW-1185">Reference proteome</keyword>
<evidence type="ECO:0000313" key="2">
    <source>
        <dbReference type="Proteomes" id="UP000271098"/>
    </source>
</evidence>
<evidence type="ECO:0000313" key="3">
    <source>
        <dbReference type="WBParaSite" id="GPUH_0000141101-mRNA-1"/>
    </source>
</evidence>
<dbReference type="Proteomes" id="UP000271098">
    <property type="component" value="Unassembled WGS sequence"/>
</dbReference>
<reference evidence="3" key="1">
    <citation type="submission" date="2016-06" db="UniProtKB">
        <authorList>
            <consortium name="WormBaseParasite"/>
        </authorList>
    </citation>
    <scope>IDENTIFICATION</scope>
</reference>
<organism evidence="3">
    <name type="scientific">Gongylonema pulchrum</name>
    <dbReference type="NCBI Taxonomy" id="637853"/>
    <lineage>
        <taxon>Eukaryota</taxon>
        <taxon>Metazoa</taxon>
        <taxon>Ecdysozoa</taxon>
        <taxon>Nematoda</taxon>
        <taxon>Chromadorea</taxon>
        <taxon>Rhabditida</taxon>
        <taxon>Spirurina</taxon>
        <taxon>Spiruromorpha</taxon>
        <taxon>Spiruroidea</taxon>
        <taxon>Gongylonematidae</taxon>
        <taxon>Gongylonema</taxon>
    </lineage>
</organism>
<proteinExistence type="predicted"/>
<gene>
    <name evidence="1" type="ORF">GPUH_LOCUS1409</name>
</gene>
<protein>
    <submittedName>
        <fullName evidence="3">DAO domain-containing protein</fullName>
    </submittedName>
</protein>
<dbReference type="EMBL" id="UYRT01001694">
    <property type="protein sequence ID" value="VDK29985.1"/>
    <property type="molecule type" value="Genomic_DNA"/>
</dbReference>